<feature type="domain" description="VOC" evidence="4">
    <location>
        <begin position="4"/>
        <end position="121"/>
    </location>
</feature>
<gene>
    <name evidence="5" type="ORF">FRUB_01719</name>
</gene>
<organism evidence="5 6">
    <name type="scientific">Fimbriiglobus ruber</name>
    <dbReference type="NCBI Taxonomy" id="1908690"/>
    <lineage>
        <taxon>Bacteria</taxon>
        <taxon>Pseudomonadati</taxon>
        <taxon>Planctomycetota</taxon>
        <taxon>Planctomycetia</taxon>
        <taxon>Gemmatales</taxon>
        <taxon>Gemmataceae</taxon>
        <taxon>Fimbriiglobus</taxon>
    </lineage>
</organism>
<dbReference type="CDD" id="cd08349">
    <property type="entry name" value="BLMA_like"/>
    <property type="match status" value="1"/>
</dbReference>
<sequence length="130" mass="14807">MSVLFQQTIPILRIFDTEKAKAFYGDFLGFSADWEHHFDDHSPAYIQVSRAGLTLHLSEHHGDACPGSTVFVWMVGIDEFHREITGKNYKYLRPGIETTFYGAKCVQVIDPFGNHIRFNERVNGEDVAKG</sequence>
<dbReference type="InterPro" id="IPR000335">
    <property type="entry name" value="Bleomycin-R"/>
</dbReference>
<comment type="similarity">
    <text evidence="1">Belongs to the bleomycin resistance protein family.</text>
</comment>
<evidence type="ECO:0000313" key="6">
    <source>
        <dbReference type="Proteomes" id="UP000214646"/>
    </source>
</evidence>
<dbReference type="PROSITE" id="PS51819">
    <property type="entry name" value="VOC"/>
    <property type="match status" value="1"/>
</dbReference>
<evidence type="ECO:0000259" key="4">
    <source>
        <dbReference type="PROSITE" id="PS51819"/>
    </source>
</evidence>
<accession>A0A225E3L9</accession>
<dbReference type="Pfam" id="PF19581">
    <property type="entry name" value="Glyoxalase_7"/>
    <property type="match status" value="1"/>
</dbReference>
<keyword evidence="3" id="KW-0046">Antibiotic resistance</keyword>
<dbReference type="Proteomes" id="UP000214646">
    <property type="component" value="Unassembled WGS sequence"/>
</dbReference>
<dbReference type="Gene3D" id="3.10.180.10">
    <property type="entry name" value="2,3-Dihydroxybiphenyl 1,2-Dioxygenase, domain 1"/>
    <property type="match status" value="1"/>
</dbReference>
<evidence type="ECO:0000256" key="1">
    <source>
        <dbReference type="ARBA" id="ARBA00011051"/>
    </source>
</evidence>
<dbReference type="GO" id="GO:0046677">
    <property type="term" value="P:response to antibiotic"/>
    <property type="evidence" value="ECO:0007669"/>
    <property type="project" value="UniProtKB-KW"/>
</dbReference>
<proteinExistence type="inferred from homology"/>
<dbReference type="RefSeq" id="WP_088253122.1">
    <property type="nucleotide sequence ID" value="NZ_NIDE01000002.1"/>
</dbReference>
<reference evidence="6" key="1">
    <citation type="submission" date="2017-06" db="EMBL/GenBank/DDBJ databases">
        <title>Genome analysis of Fimbriiglobus ruber SP5, the first member of the order Planctomycetales with confirmed chitinolytic capability.</title>
        <authorList>
            <person name="Ravin N.V."/>
            <person name="Rakitin A.L."/>
            <person name="Ivanova A.A."/>
            <person name="Beletsky A.V."/>
            <person name="Kulichevskaya I.S."/>
            <person name="Mardanov A.V."/>
            <person name="Dedysh S.N."/>
        </authorList>
    </citation>
    <scope>NUCLEOTIDE SEQUENCE [LARGE SCALE GENOMIC DNA]</scope>
    <source>
        <strain evidence="6">SP5</strain>
    </source>
</reference>
<name>A0A225E3L9_9BACT</name>
<dbReference type="InterPro" id="IPR037523">
    <property type="entry name" value="VOC_core"/>
</dbReference>
<protein>
    <recommendedName>
        <fullName evidence="2">Bleomycin resistance protein</fullName>
    </recommendedName>
</protein>
<comment type="caution">
    <text evidence="5">The sequence shown here is derived from an EMBL/GenBank/DDBJ whole genome shotgun (WGS) entry which is preliminary data.</text>
</comment>
<evidence type="ECO:0000313" key="5">
    <source>
        <dbReference type="EMBL" id="OWK45388.1"/>
    </source>
</evidence>
<dbReference type="SUPFAM" id="SSF54593">
    <property type="entry name" value="Glyoxalase/Bleomycin resistance protein/Dihydroxybiphenyl dioxygenase"/>
    <property type="match status" value="1"/>
</dbReference>
<evidence type="ECO:0000256" key="2">
    <source>
        <dbReference type="ARBA" id="ARBA00021572"/>
    </source>
</evidence>
<dbReference type="AlphaFoldDB" id="A0A225E3L9"/>
<dbReference type="OrthoDB" id="9803104at2"/>
<dbReference type="InterPro" id="IPR029068">
    <property type="entry name" value="Glyas_Bleomycin-R_OHBP_Dase"/>
</dbReference>
<keyword evidence="6" id="KW-1185">Reference proteome</keyword>
<evidence type="ECO:0000256" key="3">
    <source>
        <dbReference type="ARBA" id="ARBA00023251"/>
    </source>
</evidence>
<dbReference type="EMBL" id="NIDE01000002">
    <property type="protein sequence ID" value="OWK45388.1"/>
    <property type="molecule type" value="Genomic_DNA"/>
</dbReference>